<accession>A0A3S4FMH9</accession>
<gene>
    <name evidence="1" type="ORF">NCTC7406_04550</name>
</gene>
<reference evidence="1 2" key="1">
    <citation type="submission" date="2018-12" db="EMBL/GenBank/DDBJ databases">
        <authorList>
            <consortium name="Pathogen Informatics"/>
        </authorList>
    </citation>
    <scope>NUCLEOTIDE SEQUENCE [LARGE SCALE GENOMIC DNA]</scope>
    <source>
        <strain evidence="1 2">NCTC7406</strain>
    </source>
</reference>
<proteinExistence type="predicted"/>
<dbReference type="EMBL" id="LR134142">
    <property type="protein sequence ID" value="VEA09312.1"/>
    <property type="molecule type" value="Genomic_DNA"/>
</dbReference>
<organism evidence="1 2">
    <name type="scientific">Salmonella enterica subsp. enterica serovar Sanjuan</name>
    <dbReference type="NCBI Taxonomy" id="1160765"/>
    <lineage>
        <taxon>Bacteria</taxon>
        <taxon>Pseudomonadati</taxon>
        <taxon>Pseudomonadota</taxon>
        <taxon>Gammaproteobacteria</taxon>
        <taxon>Enterobacterales</taxon>
        <taxon>Enterobacteriaceae</taxon>
        <taxon>Salmonella</taxon>
    </lineage>
</organism>
<dbReference type="Proteomes" id="UP000276345">
    <property type="component" value="Chromosome"/>
</dbReference>
<evidence type="ECO:0000313" key="2">
    <source>
        <dbReference type="Proteomes" id="UP000276345"/>
    </source>
</evidence>
<evidence type="ECO:0000313" key="1">
    <source>
        <dbReference type="EMBL" id="VEA09312.1"/>
    </source>
</evidence>
<dbReference type="AlphaFoldDB" id="A0A3S4FMH9"/>
<name>A0A3S4FMH9_SALET</name>
<protein>
    <submittedName>
        <fullName evidence="1">Uncharacterized protein</fullName>
    </submittedName>
</protein>
<sequence length="164" mass="18520">MLNGHSSQWCVPLYQYAPAADRSRCVKLPAFSLIYTLNNSSCRKPATQRIPWSVHKYVTGVSEESQRTCSLKYDGYTRFRADSQTPTVSLSARTPSSFRCPPDNNGIRLCVSASYDDLHCYQKSRVTPREQCLFSSCTLIHAVRNTIFKVQKQNIASQFPSPTV</sequence>